<name>U9TFC0_RHIID</name>
<evidence type="ECO:0000313" key="1">
    <source>
        <dbReference type="EMBL" id="ESA06112.1"/>
    </source>
</evidence>
<sequence length="59" mass="6824">MSIIFGTLELALQKKSQSFTIKLFQSNIITTHVVEKELPNKLGYPGFYERFSRYLNLIG</sequence>
<protein>
    <submittedName>
        <fullName evidence="1">Uncharacterized protein</fullName>
    </submittedName>
</protein>
<accession>U9TFC0</accession>
<proteinExistence type="predicted"/>
<dbReference type="HOGENOM" id="CLU_2961994_0_0_1"/>
<reference evidence="1" key="1">
    <citation type="submission" date="2013-07" db="EMBL/GenBank/DDBJ databases">
        <title>The genome of an arbuscular mycorrhizal fungus provides insights into the evolution of the oldest plant symbiosis.</title>
        <authorList>
            <consortium name="DOE Joint Genome Institute"/>
            <person name="Tisserant E."/>
            <person name="Malbreil M."/>
            <person name="Kuo A."/>
            <person name="Kohler A."/>
            <person name="Symeonidi A."/>
            <person name="Balestrini R."/>
            <person name="Charron P."/>
            <person name="Duensing N."/>
            <person name="Frei-dit-Frey N."/>
            <person name="Gianinazzi-Pearson V."/>
            <person name="Gilbert B."/>
            <person name="Handa Y."/>
            <person name="Hijri M."/>
            <person name="Kaul R."/>
            <person name="Kawaguchi M."/>
            <person name="Krajinski F."/>
            <person name="Lammers P."/>
            <person name="Lapierre D."/>
            <person name="Masclaux F.G."/>
            <person name="Murat C."/>
            <person name="Morin E."/>
            <person name="Ndikumana S."/>
            <person name="Pagni M."/>
            <person name="Petitpierre D."/>
            <person name="Requena N."/>
            <person name="Rosikiewicz P."/>
            <person name="Riley R."/>
            <person name="Saito K."/>
            <person name="San Clemente H."/>
            <person name="Shapiro H."/>
            <person name="van Tuinen D."/>
            <person name="Becard G."/>
            <person name="Bonfante P."/>
            <person name="Paszkowski U."/>
            <person name="Shachar-Hill Y."/>
            <person name="Young J.P."/>
            <person name="Sanders I.R."/>
            <person name="Henrissat B."/>
            <person name="Rensing S.A."/>
            <person name="Grigoriev I.V."/>
            <person name="Corradi N."/>
            <person name="Roux C."/>
            <person name="Martin F."/>
        </authorList>
    </citation>
    <scope>NUCLEOTIDE SEQUENCE</scope>
    <source>
        <strain evidence="1">DAOM 197198</strain>
    </source>
</reference>
<dbReference type="AlphaFoldDB" id="U9TFC0"/>
<dbReference type="EMBL" id="KI292061">
    <property type="protein sequence ID" value="ESA06112.1"/>
    <property type="molecule type" value="Genomic_DNA"/>
</dbReference>
<gene>
    <name evidence="1" type="ORF">GLOINDRAFT_34609</name>
</gene>
<organism evidence="1">
    <name type="scientific">Rhizophagus irregularis (strain DAOM 181602 / DAOM 197198 / MUCL 43194)</name>
    <name type="common">Arbuscular mycorrhizal fungus</name>
    <name type="synonym">Glomus intraradices</name>
    <dbReference type="NCBI Taxonomy" id="747089"/>
    <lineage>
        <taxon>Eukaryota</taxon>
        <taxon>Fungi</taxon>
        <taxon>Fungi incertae sedis</taxon>
        <taxon>Mucoromycota</taxon>
        <taxon>Glomeromycotina</taxon>
        <taxon>Glomeromycetes</taxon>
        <taxon>Glomerales</taxon>
        <taxon>Glomeraceae</taxon>
        <taxon>Rhizophagus</taxon>
    </lineage>
</organism>